<accession>A0A7C8IGA8</accession>
<feature type="compositionally biased region" description="Acidic residues" evidence="1">
    <location>
        <begin position="85"/>
        <end position="94"/>
    </location>
</feature>
<evidence type="ECO:0000256" key="1">
    <source>
        <dbReference type="SAM" id="MobiDB-lite"/>
    </source>
</evidence>
<keyword evidence="3" id="KW-1185">Reference proteome</keyword>
<sequence length="220" mass="25215">MDPSQDLLFDVIQSSDIDRLRTTLREICTAVPDAFSLACNKLLVQKGELKKAIDLDVHKETVVLARHEGEEGQADLSPEVTSESDYSDVSEEEHQEQRAGQKRKRAYTRQRHDMCKQCEKEYDVLNNERGCCSWHEGEVELDHESSEWYDWDEGAHGECDTAETREQFPDGFVWTCCGRKSAQEGCRKSVHRPDRAKRVRKGIAAHGIRLPHGSDVWLNE</sequence>
<evidence type="ECO:0000313" key="2">
    <source>
        <dbReference type="EMBL" id="KAF2873490.1"/>
    </source>
</evidence>
<organism evidence="2 3">
    <name type="scientific">Massariosphaeria phaeospora</name>
    <dbReference type="NCBI Taxonomy" id="100035"/>
    <lineage>
        <taxon>Eukaryota</taxon>
        <taxon>Fungi</taxon>
        <taxon>Dikarya</taxon>
        <taxon>Ascomycota</taxon>
        <taxon>Pezizomycotina</taxon>
        <taxon>Dothideomycetes</taxon>
        <taxon>Pleosporomycetidae</taxon>
        <taxon>Pleosporales</taxon>
        <taxon>Pleosporales incertae sedis</taxon>
        <taxon>Massariosphaeria</taxon>
    </lineage>
</organism>
<dbReference type="AlphaFoldDB" id="A0A7C8IGA8"/>
<reference evidence="2 3" key="1">
    <citation type="submission" date="2020-01" db="EMBL/GenBank/DDBJ databases">
        <authorList>
            <consortium name="DOE Joint Genome Institute"/>
            <person name="Haridas S."/>
            <person name="Albert R."/>
            <person name="Binder M."/>
            <person name="Bloem J."/>
            <person name="Labutti K."/>
            <person name="Salamov A."/>
            <person name="Andreopoulos B."/>
            <person name="Baker S.E."/>
            <person name="Barry K."/>
            <person name="Bills G."/>
            <person name="Bluhm B.H."/>
            <person name="Cannon C."/>
            <person name="Castanera R."/>
            <person name="Culley D.E."/>
            <person name="Daum C."/>
            <person name="Ezra D."/>
            <person name="Gonzalez J.B."/>
            <person name="Henrissat B."/>
            <person name="Kuo A."/>
            <person name="Liang C."/>
            <person name="Lipzen A."/>
            <person name="Lutzoni F."/>
            <person name="Magnuson J."/>
            <person name="Mondo S."/>
            <person name="Nolan M."/>
            <person name="Ohm R."/>
            <person name="Pangilinan J."/>
            <person name="Park H.-J.H."/>
            <person name="Ramirez L."/>
            <person name="Alfaro M."/>
            <person name="Sun H."/>
            <person name="Tritt A."/>
            <person name="Yoshinaga Y."/>
            <person name="Zwiers L.-H.L."/>
            <person name="Turgeon B.G."/>
            <person name="Goodwin S.B."/>
            <person name="Spatafora J.W."/>
            <person name="Crous P.W."/>
            <person name="Grigoriev I.V."/>
        </authorList>
    </citation>
    <scope>NUCLEOTIDE SEQUENCE [LARGE SCALE GENOMIC DNA]</scope>
    <source>
        <strain evidence="2 3">CBS 611.86</strain>
    </source>
</reference>
<dbReference type="PANTHER" id="PTHR38167">
    <property type="entry name" value="C2H2-TYPE DOMAIN-CONTAINING PROTEIN"/>
    <property type="match status" value="1"/>
</dbReference>
<dbReference type="Proteomes" id="UP000481861">
    <property type="component" value="Unassembled WGS sequence"/>
</dbReference>
<feature type="region of interest" description="Disordered" evidence="1">
    <location>
        <begin position="66"/>
        <end position="105"/>
    </location>
</feature>
<gene>
    <name evidence="2" type="ORF">BDV95DRAFT_345113</name>
</gene>
<dbReference type="OrthoDB" id="5422613at2759"/>
<proteinExistence type="predicted"/>
<dbReference type="PANTHER" id="PTHR38167:SF1">
    <property type="entry name" value="C2H2-TYPE DOMAIN-CONTAINING PROTEIN"/>
    <property type="match status" value="1"/>
</dbReference>
<dbReference type="EMBL" id="JAADJZ010000007">
    <property type="protein sequence ID" value="KAF2873490.1"/>
    <property type="molecule type" value="Genomic_DNA"/>
</dbReference>
<comment type="caution">
    <text evidence="2">The sequence shown here is derived from an EMBL/GenBank/DDBJ whole genome shotgun (WGS) entry which is preliminary data.</text>
</comment>
<evidence type="ECO:0000313" key="3">
    <source>
        <dbReference type="Proteomes" id="UP000481861"/>
    </source>
</evidence>
<protein>
    <recommendedName>
        <fullName evidence="4">C2H2-type domain-containing protein</fullName>
    </recommendedName>
</protein>
<evidence type="ECO:0008006" key="4">
    <source>
        <dbReference type="Google" id="ProtNLM"/>
    </source>
</evidence>
<name>A0A7C8IGA8_9PLEO</name>